<keyword evidence="2" id="KW-1185">Reference proteome</keyword>
<proteinExistence type="predicted"/>
<dbReference type="PANTHER" id="PTHR10039">
    <property type="entry name" value="AMELOGENIN"/>
    <property type="match status" value="1"/>
</dbReference>
<evidence type="ECO:0000313" key="2">
    <source>
        <dbReference type="Proteomes" id="UP001590950"/>
    </source>
</evidence>
<accession>A0ABR4ABX9</accession>
<evidence type="ECO:0000313" key="1">
    <source>
        <dbReference type="EMBL" id="KAL2042573.1"/>
    </source>
</evidence>
<dbReference type="PANTHER" id="PTHR10039:SF15">
    <property type="entry name" value="NACHT DOMAIN-CONTAINING PROTEIN"/>
    <property type="match status" value="1"/>
</dbReference>
<gene>
    <name evidence="1" type="ORF">N7G274_004332</name>
</gene>
<dbReference type="Proteomes" id="UP001590950">
    <property type="component" value="Unassembled WGS sequence"/>
</dbReference>
<comment type="caution">
    <text evidence="1">The sequence shown here is derived from an EMBL/GenBank/DDBJ whole genome shotgun (WGS) entry which is preliminary data.</text>
</comment>
<sequence length="155" mass="17488">MYDKTMKRIEGQENDDVQLAKMTSIPLTALELRQALAIERDTVESDEKALPDGDLVISVCGGLVIINQETDVICLTHYTTQEYLKRHQDEHFPTAQRGSSRTCLIYLSLNVFFSDHVSNDGEQVAILERNIFLDYASRSWDIHAAGESEDGPNIQ</sequence>
<organism evidence="1 2">
    <name type="scientific">Stereocaulon virgatum</name>
    <dbReference type="NCBI Taxonomy" id="373712"/>
    <lineage>
        <taxon>Eukaryota</taxon>
        <taxon>Fungi</taxon>
        <taxon>Dikarya</taxon>
        <taxon>Ascomycota</taxon>
        <taxon>Pezizomycotina</taxon>
        <taxon>Lecanoromycetes</taxon>
        <taxon>OSLEUM clade</taxon>
        <taxon>Lecanoromycetidae</taxon>
        <taxon>Lecanorales</taxon>
        <taxon>Lecanorineae</taxon>
        <taxon>Stereocaulaceae</taxon>
        <taxon>Stereocaulon</taxon>
    </lineage>
</organism>
<dbReference type="EMBL" id="JBEFKJ010000013">
    <property type="protein sequence ID" value="KAL2042573.1"/>
    <property type="molecule type" value="Genomic_DNA"/>
</dbReference>
<reference evidence="1 2" key="1">
    <citation type="submission" date="2024-09" db="EMBL/GenBank/DDBJ databases">
        <title>Rethinking Asexuality: The Enigmatic Case of Functional Sexual Genes in Lepraria (Stereocaulaceae).</title>
        <authorList>
            <person name="Doellman M."/>
            <person name="Sun Y."/>
            <person name="Barcenas-Pena A."/>
            <person name="Lumbsch H.T."/>
            <person name="Grewe F."/>
        </authorList>
    </citation>
    <scope>NUCLEOTIDE SEQUENCE [LARGE SCALE GENOMIC DNA]</scope>
    <source>
        <strain evidence="1 2">Mercado 3170</strain>
    </source>
</reference>
<protein>
    <submittedName>
        <fullName evidence="1">Uncharacterized protein</fullName>
    </submittedName>
</protein>
<name>A0ABR4ABX9_9LECA</name>